<comment type="caution">
    <text evidence="7">The sequence shown here is derived from an EMBL/GenBank/DDBJ whole genome shotgun (WGS) entry which is preliminary data.</text>
</comment>
<reference evidence="8" key="1">
    <citation type="journal article" date="2019" name="Int. J. Syst. Evol. Microbiol.">
        <title>The Global Catalogue of Microorganisms (GCM) 10K type strain sequencing project: providing services to taxonomists for standard genome sequencing and annotation.</title>
        <authorList>
            <consortium name="The Broad Institute Genomics Platform"/>
            <consortium name="The Broad Institute Genome Sequencing Center for Infectious Disease"/>
            <person name="Wu L."/>
            <person name="Ma J."/>
        </authorList>
    </citation>
    <scope>NUCLEOTIDE SEQUENCE [LARGE SCALE GENOMIC DNA]</scope>
    <source>
        <strain evidence="8">CECT 8979</strain>
    </source>
</reference>
<evidence type="ECO:0000256" key="5">
    <source>
        <dbReference type="ARBA" id="ARBA00023136"/>
    </source>
</evidence>
<dbReference type="PANTHER" id="PTHR33529">
    <property type="entry name" value="SLR0882 PROTEIN-RELATED"/>
    <property type="match status" value="1"/>
</dbReference>
<dbReference type="Pfam" id="PF03739">
    <property type="entry name" value="LptF_LptG"/>
    <property type="match status" value="1"/>
</dbReference>
<feature type="transmembrane region" description="Helical" evidence="6">
    <location>
        <begin position="398"/>
        <end position="417"/>
    </location>
</feature>
<keyword evidence="4 6" id="KW-1133">Transmembrane helix</keyword>
<feature type="transmembrane region" description="Helical" evidence="6">
    <location>
        <begin position="592"/>
        <end position="614"/>
    </location>
</feature>
<feature type="transmembrane region" description="Helical" evidence="6">
    <location>
        <begin position="102"/>
        <end position="125"/>
    </location>
</feature>
<evidence type="ECO:0000313" key="8">
    <source>
        <dbReference type="Proteomes" id="UP001595812"/>
    </source>
</evidence>
<keyword evidence="2" id="KW-1003">Cell membrane</keyword>
<evidence type="ECO:0000256" key="2">
    <source>
        <dbReference type="ARBA" id="ARBA00022475"/>
    </source>
</evidence>
<feature type="transmembrane region" description="Helical" evidence="6">
    <location>
        <begin position="371"/>
        <end position="391"/>
    </location>
</feature>
<keyword evidence="3 6" id="KW-0812">Transmembrane</keyword>
<evidence type="ECO:0000313" key="7">
    <source>
        <dbReference type="EMBL" id="MFC3875653.1"/>
    </source>
</evidence>
<feature type="transmembrane region" description="Helical" evidence="6">
    <location>
        <begin position="60"/>
        <end position="81"/>
    </location>
</feature>
<feature type="transmembrane region" description="Helical" evidence="6">
    <location>
        <begin position="626"/>
        <end position="644"/>
    </location>
</feature>
<evidence type="ECO:0000256" key="3">
    <source>
        <dbReference type="ARBA" id="ARBA00022692"/>
    </source>
</evidence>
<dbReference type="PANTHER" id="PTHR33529:SF6">
    <property type="entry name" value="YJGP_YJGQ FAMILY PERMEASE"/>
    <property type="match status" value="1"/>
</dbReference>
<proteinExistence type="predicted"/>
<dbReference type="InterPro" id="IPR005495">
    <property type="entry name" value="LptG/LptF_permease"/>
</dbReference>
<protein>
    <submittedName>
        <fullName evidence="7">LptF/LptG family permease</fullName>
    </submittedName>
</protein>
<organism evidence="7 8">
    <name type="scientific">Winogradskyella maritima</name>
    <dbReference type="NCBI Taxonomy" id="1517766"/>
    <lineage>
        <taxon>Bacteria</taxon>
        <taxon>Pseudomonadati</taxon>
        <taxon>Bacteroidota</taxon>
        <taxon>Flavobacteriia</taxon>
        <taxon>Flavobacteriales</taxon>
        <taxon>Flavobacteriaceae</taxon>
        <taxon>Winogradskyella</taxon>
    </lineage>
</organism>
<evidence type="ECO:0000256" key="6">
    <source>
        <dbReference type="SAM" id="Phobius"/>
    </source>
</evidence>
<feature type="transmembrane region" description="Helical" evidence="6">
    <location>
        <begin position="553"/>
        <end position="577"/>
    </location>
</feature>
<feature type="transmembrane region" description="Helical" evidence="6">
    <location>
        <begin position="12"/>
        <end position="36"/>
    </location>
</feature>
<name>A0ABV8AC20_9FLAO</name>
<feature type="transmembrane region" description="Helical" evidence="6">
    <location>
        <begin position="429"/>
        <end position="447"/>
    </location>
</feature>
<dbReference type="Proteomes" id="UP001595812">
    <property type="component" value="Unassembled WGS sequence"/>
</dbReference>
<gene>
    <name evidence="7" type="ORF">ACFOSX_00270</name>
</gene>
<dbReference type="EMBL" id="JBHSAT010000001">
    <property type="protein sequence ID" value="MFC3875653.1"/>
    <property type="molecule type" value="Genomic_DNA"/>
</dbReference>
<evidence type="ECO:0000256" key="4">
    <source>
        <dbReference type="ARBA" id="ARBA00022989"/>
    </source>
</evidence>
<keyword evidence="5 6" id="KW-0472">Membrane</keyword>
<dbReference type="RefSeq" id="WP_386095841.1">
    <property type="nucleotide sequence ID" value="NZ_JBHSAT010000001.1"/>
</dbReference>
<evidence type="ECO:0000256" key="1">
    <source>
        <dbReference type="ARBA" id="ARBA00004651"/>
    </source>
</evidence>
<keyword evidence="8" id="KW-1185">Reference proteome</keyword>
<comment type="subcellular location">
    <subcellularLocation>
        <location evidence="1">Cell membrane</location>
        <topology evidence="1">Multi-pass membrane protein</topology>
    </subcellularLocation>
</comment>
<sequence>MKILDRYILKTYLKTFLSVFTILMFIFVLQTIWLYISELAGKDLDIAVVGKFLLYFAPKMVPLVLPLTILLASIMVFGNFAENYEFAAMKSTGISLQRAMRSLAIFIFALAIGAFFFANNVIPWAEYESYNLRRNIAKVKPAMAIAEGQFNDIGNINIKVENKTGDRGQYLDNVIIHKKKNSRPGNYTVIVADKGELISSEDSNILQLELTDGNYYDELITKNNRDYVARKPHAQSAFEKYIINVDLANLNNVDLDDKSSDGRYNMLNISELNYTIDSLYQRRKDDFNTLSNTLYNRSTYETLSVNIEPKTDTIFNGEVLDLFNNQAKIQVLNLAMNTATSTTQILETNKKTYAERDAWRNRHIIALHDKYVLALACIILFFVGAPLGALIKKGGLGLPMVIAIVLFLSYHFIGIFSKNSAKDGTFSPVVATWLSTAIMLPLSIYLTSRATKDRGLFEMDVILVPLKKLFNFKSKNGSEDVKRIQSYSYYNKHSIEELVAVVKDQNEFQIDKKPKQIAIQHLMDRGLSLSDMREKGLDVPTNLQTAKVDLKDYIDYSTTSLVTYSIGAVLLILHFVFRNNKLPELAITVRDLSIISFVIFLIYVIVSFIFYRKFYASLSGKRKMKNPLVVLLTLPLYPFEYFLYKSKMKHDFHLNTLEKIN</sequence>
<accession>A0ABV8AC20</accession>